<feature type="transmembrane region" description="Helical" evidence="8">
    <location>
        <begin position="378"/>
        <end position="396"/>
    </location>
</feature>
<feature type="transmembrane region" description="Helical" evidence="8">
    <location>
        <begin position="130"/>
        <end position="155"/>
    </location>
</feature>
<keyword evidence="7 8" id="KW-0472">Membrane</keyword>
<feature type="transmembrane region" description="Helical" evidence="8">
    <location>
        <begin position="408"/>
        <end position="430"/>
    </location>
</feature>
<dbReference type="AlphaFoldDB" id="A0A426QKM6"/>
<feature type="transmembrane region" description="Helical" evidence="8">
    <location>
        <begin position="167"/>
        <end position="187"/>
    </location>
</feature>
<evidence type="ECO:0000256" key="4">
    <source>
        <dbReference type="ARBA" id="ARBA00022679"/>
    </source>
</evidence>
<keyword evidence="2" id="KW-1003">Cell membrane</keyword>
<keyword evidence="3" id="KW-0328">Glycosyltransferase</keyword>
<dbReference type="GO" id="GO:0016763">
    <property type="term" value="F:pentosyltransferase activity"/>
    <property type="evidence" value="ECO:0007669"/>
    <property type="project" value="TreeGrafter"/>
</dbReference>
<dbReference type="EMBL" id="QZMU01000001">
    <property type="protein sequence ID" value="RRQ22315.1"/>
    <property type="molecule type" value="Genomic_DNA"/>
</dbReference>
<dbReference type="PANTHER" id="PTHR33908">
    <property type="entry name" value="MANNOSYLTRANSFERASE YKCB-RELATED"/>
    <property type="match status" value="1"/>
</dbReference>
<organism evidence="10 11">
    <name type="scientific">Thiohalobacter thiocyanaticus</name>
    <dbReference type="NCBI Taxonomy" id="585455"/>
    <lineage>
        <taxon>Bacteria</taxon>
        <taxon>Pseudomonadati</taxon>
        <taxon>Pseudomonadota</taxon>
        <taxon>Gammaproteobacteria</taxon>
        <taxon>Thiohalobacterales</taxon>
        <taxon>Thiohalobacteraceae</taxon>
        <taxon>Thiohalobacter</taxon>
    </lineage>
</organism>
<evidence type="ECO:0000256" key="3">
    <source>
        <dbReference type="ARBA" id="ARBA00022676"/>
    </source>
</evidence>
<dbReference type="InterPro" id="IPR038731">
    <property type="entry name" value="RgtA/B/C-like"/>
</dbReference>
<dbReference type="Pfam" id="PF13231">
    <property type="entry name" value="PMT_2"/>
    <property type="match status" value="1"/>
</dbReference>
<proteinExistence type="predicted"/>
<keyword evidence="4 10" id="KW-0808">Transferase</keyword>
<name>A0A426QKM6_9GAMM</name>
<keyword evidence="6 8" id="KW-1133">Transmembrane helix</keyword>
<dbReference type="GO" id="GO:0005886">
    <property type="term" value="C:plasma membrane"/>
    <property type="evidence" value="ECO:0007669"/>
    <property type="project" value="UniProtKB-SubCell"/>
</dbReference>
<evidence type="ECO:0000256" key="6">
    <source>
        <dbReference type="ARBA" id="ARBA00022989"/>
    </source>
</evidence>
<dbReference type="Proteomes" id="UP000287798">
    <property type="component" value="Unassembled WGS sequence"/>
</dbReference>
<dbReference type="PANTHER" id="PTHR33908:SF3">
    <property type="entry name" value="UNDECAPRENYL PHOSPHATE-ALPHA-4-AMINO-4-DEOXY-L-ARABINOSE ARABINOSYL TRANSFERASE"/>
    <property type="match status" value="1"/>
</dbReference>
<sequence length="538" mass="58355">MRSASLPLRDLAGLLALHAGLMALVLWLRPLLPVDETRYVAVAWEMWLRGDLLVPHLNGEVYHHKPPLLFWLIQAGWALFGVNDWWPRLVAPLLALLNLMLAAGLARRLWPELPQTARYVPWLLLGLPVWAAFLTLVQFDLLLVACTLTGMLGLLEAAAGRRRGWGILGLAIGLGVLSKGPVILLHLLPAALLAPLWVARAPAWGRWYGALLGAVALGAVIALAWAVPAGIAGGEAYRDAIFWGQTAGRVVDSFAHRQPWWWYLPWLPLILLPWLLWRPLWRGASRIGWRGDWTLRFLLAWLLPVLLAFSLVSGKQIKYLLPLFPAAMLLLARLAVAAPGTARRPWLAAAILILGGGLLSLAPLLVRPGLAFWVPELPVWPGLALGGIGLLALALPPLSGLSQVRLTALATVLLIGAGHLAVLPAAAPAYDLRPAARRLAVLQAAGAPVAHVGKYHGQFQFPGRLQWPLTEVERAQAADWARTHPQGYLILYQGDWPVLDAGAVAIWPYRSEAADLALWRGADLVAALEAAGQGGGEN</sequence>
<evidence type="ECO:0000313" key="11">
    <source>
        <dbReference type="Proteomes" id="UP000287798"/>
    </source>
</evidence>
<feature type="transmembrane region" description="Helical" evidence="8">
    <location>
        <begin position="293"/>
        <end position="312"/>
    </location>
</feature>
<evidence type="ECO:0000256" key="5">
    <source>
        <dbReference type="ARBA" id="ARBA00022692"/>
    </source>
</evidence>
<dbReference type="GO" id="GO:0010041">
    <property type="term" value="P:response to iron(III) ion"/>
    <property type="evidence" value="ECO:0007669"/>
    <property type="project" value="TreeGrafter"/>
</dbReference>
<comment type="subcellular location">
    <subcellularLocation>
        <location evidence="1">Cell membrane</location>
        <topology evidence="1">Multi-pass membrane protein</topology>
    </subcellularLocation>
</comment>
<feature type="transmembrane region" description="Helical" evidence="8">
    <location>
        <begin position="346"/>
        <end position="366"/>
    </location>
</feature>
<keyword evidence="11" id="KW-1185">Reference proteome</keyword>
<dbReference type="GO" id="GO:0009103">
    <property type="term" value="P:lipopolysaccharide biosynthetic process"/>
    <property type="evidence" value="ECO:0007669"/>
    <property type="project" value="TreeGrafter"/>
</dbReference>
<gene>
    <name evidence="10" type="ORF">D6C00_10380</name>
</gene>
<evidence type="ECO:0000256" key="7">
    <source>
        <dbReference type="ARBA" id="ARBA00023136"/>
    </source>
</evidence>
<evidence type="ECO:0000259" key="9">
    <source>
        <dbReference type="Pfam" id="PF13231"/>
    </source>
</evidence>
<keyword evidence="5 8" id="KW-0812">Transmembrane</keyword>
<evidence type="ECO:0000256" key="1">
    <source>
        <dbReference type="ARBA" id="ARBA00004651"/>
    </source>
</evidence>
<feature type="transmembrane region" description="Helical" evidence="8">
    <location>
        <begin position="93"/>
        <end position="110"/>
    </location>
</feature>
<dbReference type="RefSeq" id="WP_125181657.1">
    <property type="nucleotide sequence ID" value="NZ_QZMU01000001.1"/>
</dbReference>
<feature type="domain" description="Glycosyltransferase RgtA/B/C/D-like" evidence="9">
    <location>
        <begin position="64"/>
        <end position="224"/>
    </location>
</feature>
<evidence type="ECO:0000256" key="8">
    <source>
        <dbReference type="SAM" id="Phobius"/>
    </source>
</evidence>
<evidence type="ECO:0000256" key="2">
    <source>
        <dbReference type="ARBA" id="ARBA00022475"/>
    </source>
</evidence>
<reference evidence="10 11" key="1">
    <citation type="journal article" date="2010" name="Int. J. Syst. Evol. Microbiol.">
        <title>Thiohalobacter thiocyanaticus gen. nov., sp. nov., a moderately halophilic, sulfur-oxidizing gammaproteobacterium from hypersaline lakes, that utilizes thiocyanate.</title>
        <authorList>
            <person name="Sorokin D.Y."/>
            <person name="Kovaleva O.L."/>
            <person name="Tourova T.P."/>
            <person name="Muyzer G."/>
        </authorList>
    </citation>
    <scope>NUCLEOTIDE SEQUENCE [LARGE SCALE GENOMIC DNA]</scope>
    <source>
        <strain evidence="10 11">Hrh1</strain>
    </source>
</reference>
<dbReference type="OrthoDB" id="9775035at2"/>
<accession>A0A426QKM6</accession>
<feature type="transmembrane region" description="Helical" evidence="8">
    <location>
        <begin position="260"/>
        <end position="281"/>
    </location>
</feature>
<protein>
    <submittedName>
        <fullName evidence="10">Glycosyltransferase family 39 protein</fullName>
    </submittedName>
</protein>
<feature type="transmembrane region" description="Helical" evidence="8">
    <location>
        <begin position="207"/>
        <end position="228"/>
    </location>
</feature>
<dbReference type="InterPro" id="IPR050297">
    <property type="entry name" value="LipidA_mod_glycosyltrf_83"/>
</dbReference>
<feature type="transmembrane region" description="Helical" evidence="8">
    <location>
        <begin position="319"/>
        <end position="340"/>
    </location>
</feature>
<feature type="transmembrane region" description="Helical" evidence="8">
    <location>
        <begin position="12"/>
        <end position="32"/>
    </location>
</feature>
<comment type="caution">
    <text evidence="10">The sequence shown here is derived from an EMBL/GenBank/DDBJ whole genome shotgun (WGS) entry which is preliminary data.</text>
</comment>
<evidence type="ECO:0000313" key="10">
    <source>
        <dbReference type="EMBL" id="RRQ22315.1"/>
    </source>
</evidence>